<dbReference type="EMBL" id="QGGO01000004">
    <property type="protein sequence ID" value="PWK28242.1"/>
    <property type="molecule type" value="Genomic_DNA"/>
</dbReference>
<dbReference type="Pfam" id="PF02384">
    <property type="entry name" value="N6_Mtase"/>
    <property type="match status" value="1"/>
</dbReference>
<gene>
    <name evidence="10" type="ORF">LV89_01023</name>
</gene>
<dbReference type="PROSITE" id="PS00092">
    <property type="entry name" value="N6_MTASE"/>
    <property type="match status" value="1"/>
</dbReference>
<dbReference type="PANTHER" id="PTHR42933:SF4">
    <property type="entry name" value="TYPE I RESTRICTION ENZYME ECOKI METHYLASE SUBUNIT"/>
    <property type="match status" value="1"/>
</dbReference>
<feature type="domain" description="N6 adenine-specific DNA methyltransferase N-terminal" evidence="9">
    <location>
        <begin position="2"/>
        <end position="104"/>
    </location>
</feature>
<accession>A0A316EEY7</accession>
<comment type="catalytic activity">
    <reaction evidence="7">
        <text>a 2'-deoxyadenosine in DNA + S-adenosyl-L-methionine = an N(6)-methyl-2'-deoxyadenosine in DNA + S-adenosyl-L-homocysteine + H(+)</text>
        <dbReference type="Rhea" id="RHEA:15197"/>
        <dbReference type="Rhea" id="RHEA-COMP:12418"/>
        <dbReference type="Rhea" id="RHEA-COMP:12419"/>
        <dbReference type="ChEBI" id="CHEBI:15378"/>
        <dbReference type="ChEBI" id="CHEBI:57856"/>
        <dbReference type="ChEBI" id="CHEBI:59789"/>
        <dbReference type="ChEBI" id="CHEBI:90615"/>
        <dbReference type="ChEBI" id="CHEBI:90616"/>
        <dbReference type="EC" id="2.1.1.72"/>
    </reaction>
</comment>
<dbReference type="GO" id="GO:0009307">
    <property type="term" value="P:DNA restriction-modification system"/>
    <property type="evidence" value="ECO:0007669"/>
    <property type="project" value="UniProtKB-KW"/>
</dbReference>
<keyword evidence="4" id="KW-0808">Transferase</keyword>
<dbReference type="InterPro" id="IPR051537">
    <property type="entry name" value="DNA_Adenine_Mtase"/>
</dbReference>
<dbReference type="PRINTS" id="PR00507">
    <property type="entry name" value="N12N6MTFRASE"/>
</dbReference>
<dbReference type="PANTHER" id="PTHR42933">
    <property type="entry name" value="SLR6095 PROTEIN"/>
    <property type="match status" value="1"/>
</dbReference>
<evidence type="ECO:0000313" key="11">
    <source>
        <dbReference type="Proteomes" id="UP000245489"/>
    </source>
</evidence>
<evidence type="ECO:0000256" key="6">
    <source>
        <dbReference type="ARBA" id="ARBA00022747"/>
    </source>
</evidence>
<reference evidence="10 11" key="1">
    <citation type="submission" date="2018-05" db="EMBL/GenBank/DDBJ databases">
        <title>Genomic Encyclopedia of Archaeal and Bacterial Type Strains, Phase II (KMG-II): from individual species to whole genera.</title>
        <authorList>
            <person name="Goeker M."/>
        </authorList>
    </citation>
    <scope>NUCLEOTIDE SEQUENCE [LARGE SCALE GENOMIC DNA]</scope>
    <source>
        <strain evidence="10 11">DSM 22214</strain>
    </source>
</reference>
<organism evidence="10 11">
    <name type="scientific">Arcicella aurantiaca</name>
    <dbReference type="NCBI Taxonomy" id="591202"/>
    <lineage>
        <taxon>Bacteria</taxon>
        <taxon>Pseudomonadati</taxon>
        <taxon>Bacteroidota</taxon>
        <taxon>Cytophagia</taxon>
        <taxon>Cytophagales</taxon>
        <taxon>Flectobacillaceae</taxon>
        <taxon>Arcicella</taxon>
    </lineage>
</organism>
<dbReference type="GO" id="GO:0008170">
    <property type="term" value="F:N-methyltransferase activity"/>
    <property type="evidence" value="ECO:0007669"/>
    <property type="project" value="InterPro"/>
</dbReference>
<dbReference type="Proteomes" id="UP000245489">
    <property type="component" value="Unassembled WGS sequence"/>
</dbReference>
<dbReference type="Pfam" id="PF12161">
    <property type="entry name" value="HsdM_N"/>
    <property type="match status" value="1"/>
</dbReference>
<evidence type="ECO:0000256" key="2">
    <source>
        <dbReference type="ARBA" id="ARBA00011900"/>
    </source>
</evidence>
<feature type="domain" description="DNA methylase adenine-specific" evidence="8">
    <location>
        <begin position="156"/>
        <end position="449"/>
    </location>
</feature>
<dbReference type="OrthoDB" id="9814572at2"/>
<dbReference type="Gene3D" id="1.20.1260.30">
    <property type="match status" value="1"/>
</dbReference>
<keyword evidence="5" id="KW-0949">S-adenosyl-L-methionine</keyword>
<proteinExistence type="inferred from homology"/>
<dbReference type="Gene3D" id="3.40.50.150">
    <property type="entry name" value="Vaccinia Virus protein VP39"/>
    <property type="match status" value="1"/>
</dbReference>
<sequence>MHSQINRITDILRRDDGISGAMHYTEQISWILFLKFMADFEENRKIDAEMDFKEYTYTIAEEYRWQIWACPKNEEGKIDTKNALTSDDLIAFVNNKLFPYLQGFKDTNANEKAIEYKIGAVFEVLANRIQDGGNLREILNLVDSLQFQNNDDLFELSKVYENLLQGMGSDGGNSGEFYTPRPLIKAMVEAVNPQIGNKIYDPSCGTCGFLIESYEYIKAKNTKDKQLNLSTDEMKFLQTESLVGIEKTPLSYAMGLMNMILHGIEAPNIVKANTLTKDIRQIQESQRFEVILANPPFGGKENESIQSNFPITSNATELLFLQHILKSVKTGGKIALVLPEGILFQTNNAFAKVKESMLQDFNLHTIISLPSGVFLPYSGVKTNVLFLEKTGSTQQIWYYELNPPYKLTKNKPIQYDHFKEFLALLPTKATNENAWTVKASDIQNFDISAKNPTKQNQVALRSTLELKDLIKTKTERINDLVNEVFAVLEG</sequence>
<dbReference type="InterPro" id="IPR002052">
    <property type="entry name" value="DNA_methylase_N6_adenine_CS"/>
</dbReference>
<dbReference type="RefSeq" id="WP_109741799.1">
    <property type="nucleotide sequence ID" value="NZ_QGGO01000004.1"/>
</dbReference>
<protein>
    <recommendedName>
        <fullName evidence="2">site-specific DNA-methyltransferase (adenine-specific)</fullName>
        <ecNumber evidence="2">2.1.1.72</ecNumber>
    </recommendedName>
</protein>
<evidence type="ECO:0000256" key="4">
    <source>
        <dbReference type="ARBA" id="ARBA00022679"/>
    </source>
</evidence>
<dbReference type="EC" id="2.1.1.72" evidence="2"/>
<keyword evidence="6" id="KW-0680">Restriction system</keyword>
<dbReference type="GO" id="GO:0009007">
    <property type="term" value="F:site-specific DNA-methyltransferase (adenine-specific) activity"/>
    <property type="evidence" value="ECO:0007669"/>
    <property type="project" value="UniProtKB-EC"/>
</dbReference>
<keyword evidence="11" id="KW-1185">Reference proteome</keyword>
<evidence type="ECO:0000256" key="7">
    <source>
        <dbReference type="ARBA" id="ARBA00047942"/>
    </source>
</evidence>
<dbReference type="InterPro" id="IPR029063">
    <property type="entry name" value="SAM-dependent_MTases_sf"/>
</dbReference>
<comment type="similarity">
    <text evidence="1">Belongs to the N(4)/N(6)-methyltransferase family.</text>
</comment>
<evidence type="ECO:0000256" key="5">
    <source>
        <dbReference type="ARBA" id="ARBA00022691"/>
    </source>
</evidence>
<name>A0A316EEY7_9BACT</name>
<keyword evidence="3" id="KW-0489">Methyltransferase</keyword>
<evidence type="ECO:0000313" key="10">
    <source>
        <dbReference type="EMBL" id="PWK28242.1"/>
    </source>
</evidence>
<dbReference type="InterPro" id="IPR022749">
    <property type="entry name" value="D12N6_MeTrfase_N"/>
</dbReference>
<evidence type="ECO:0000259" key="8">
    <source>
        <dbReference type="Pfam" id="PF02384"/>
    </source>
</evidence>
<evidence type="ECO:0000256" key="3">
    <source>
        <dbReference type="ARBA" id="ARBA00022603"/>
    </source>
</evidence>
<dbReference type="InterPro" id="IPR003356">
    <property type="entry name" value="DNA_methylase_A-5"/>
</dbReference>
<dbReference type="GO" id="GO:0032259">
    <property type="term" value="P:methylation"/>
    <property type="evidence" value="ECO:0007669"/>
    <property type="project" value="UniProtKB-KW"/>
</dbReference>
<dbReference type="InterPro" id="IPR038333">
    <property type="entry name" value="T1MK-like_N_sf"/>
</dbReference>
<evidence type="ECO:0000259" key="9">
    <source>
        <dbReference type="Pfam" id="PF12161"/>
    </source>
</evidence>
<dbReference type="SUPFAM" id="SSF53335">
    <property type="entry name" value="S-adenosyl-L-methionine-dependent methyltransferases"/>
    <property type="match status" value="1"/>
</dbReference>
<dbReference type="AlphaFoldDB" id="A0A316EEY7"/>
<evidence type="ECO:0000256" key="1">
    <source>
        <dbReference type="ARBA" id="ARBA00006594"/>
    </source>
</evidence>
<comment type="caution">
    <text evidence="10">The sequence shown here is derived from an EMBL/GenBank/DDBJ whole genome shotgun (WGS) entry which is preliminary data.</text>
</comment>
<dbReference type="GO" id="GO:0003677">
    <property type="term" value="F:DNA binding"/>
    <property type="evidence" value="ECO:0007669"/>
    <property type="project" value="InterPro"/>
</dbReference>